<evidence type="ECO:0000313" key="2">
    <source>
        <dbReference type="EMBL" id="MBP1926192.1"/>
    </source>
</evidence>
<sequence length="289" mass="32059">MSNIKLFADSTCDLPLSEIKKMDIDIIPLIVTFGDDAYKEGTEINTKDLFRLVKEKNMLPKTSAPSPADFYNAFKPYVDAGKTIIYLGLSSKVSTTLQNAKLAAENLNTDSIIIIDSLSLCVGTGALIRQAYNYISSGMPLDEIIYNIQKNIANYKLYFTVETLDYLHMGGRCSSTEALFGKMLNIKPIISMCVDGLDVWKKTRGKKKAINLMIEEIILDKDNILNDEIHVGCTVGNEEERSLLKKQITELTGITKFQDYIIGCVISSHCGEGTLGLGYLLNEELIKNG</sequence>
<dbReference type="Pfam" id="PF02645">
    <property type="entry name" value="DegV"/>
    <property type="match status" value="1"/>
</dbReference>
<comment type="caution">
    <text evidence="2">The sequence shown here is derived from an EMBL/GenBank/DDBJ whole genome shotgun (WGS) entry which is preliminary data.</text>
</comment>
<keyword evidence="3" id="KW-1185">Reference proteome</keyword>
<dbReference type="Gene3D" id="3.30.1180.10">
    <property type="match status" value="1"/>
</dbReference>
<evidence type="ECO:0000256" key="1">
    <source>
        <dbReference type="ARBA" id="ARBA00023121"/>
    </source>
</evidence>
<dbReference type="PROSITE" id="PS51482">
    <property type="entry name" value="DEGV"/>
    <property type="match status" value="1"/>
</dbReference>
<dbReference type="InterPro" id="IPR050270">
    <property type="entry name" value="DegV_domain_contain"/>
</dbReference>
<dbReference type="EMBL" id="JAGGKS010000005">
    <property type="protein sequence ID" value="MBP1926192.1"/>
    <property type="molecule type" value="Genomic_DNA"/>
</dbReference>
<gene>
    <name evidence="2" type="ORF">J2Z76_002056</name>
</gene>
<protein>
    <submittedName>
        <fullName evidence="2">DegV family protein with EDD domain</fullName>
    </submittedName>
</protein>
<dbReference type="PANTHER" id="PTHR33434">
    <property type="entry name" value="DEGV DOMAIN-CONTAINING PROTEIN DR_1986-RELATED"/>
    <property type="match status" value="1"/>
</dbReference>
<evidence type="ECO:0000313" key="3">
    <source>
        <dbReference type="Proteomes" id="UP001519342"/>
    </source>
</evidence>
<organism evidence="2 3">
    <name type="scientific">Sedimentibacter acidaminivorans</name>
    <dbReference type="NCBI Taxonomy" id="913099"/>
    <lineage>
        <taxon>Bacteria</taxon>
        <taxon>Bacillati</taxon>
        <taxon>Bacillota</taxon>
        <taxon>Tissierellia</taxon>
        <taxon>Sedimentibacter</taxon>
    </lineage>
</organism>
<dbReference type="NCBIfam" id="TIGR00762">
    <property type="entry name" value="DegV"/>
    <property type="match status" value="1"/>
</dbReference>
<accession>A0ABS4GEX5</accession>
<dbReference type="SUPFAM" id="SSF82549">
    <property type="entry name" value="DAK1/DegV-like"/>
    <property type="match status" value="1"/>
</dbReference>
<dbReference type="InterPro" id="IPR003797">
    <property type="entry name" value="DegV"/>
</dbReference>
<keyword evidence="1" id="KW-0446">Lipid-binding</keyword>
<dbReference type="RefSeq" id="WP_209511919.1">
    <property type="nucleotide sequence ID" value="NZ_JAGGKS010000005.1"/>
</dbReference>
<name>A0ABS4GEX5_9FIRM</name>
<dbReference type="InterPro" id="IPR043168">
    <property type="entry name" value="DegV_C"/>
</dbReference>
<dbReference type="Gene3D" id="3.40.50.10170">
    <property type="match status" value="1"/>
</dbReference>
<dbReference type="Proteomes" id="UP001519342">
    <property type="component" value="Unassembled WGS sequence"/>
</dbReference>
<reference evidence="2 3" key="1">
    <citation type="submission" date="2021-03" db="EMBL/GenBank/DDBJ databases">
        <title>Genomic Encyclopedia of Type Strains, Phase IV (KMG-IV): sequencing the most valuable type-strain genomes for metagenomic binning, comparative biology and taxonomic classification.</title>
        <authorList>
            <person name="Goeker M."/>
        </authorList>
    </citation>
    <scope>NUCLEOTIDE SEQUENCE [LARGE SCALE GENOMIC DNA]</scope>
    <source>
        <strain evidence="2 3">DSM 24004</strain>
    </source>
</reference>
<proteinExistence type="predicted"/>
<dbReference type="PANTHER" id="PTHR33434:SF2">
    <property type="entry name" value="FATTY ACID-BINDING PROTEIN TM_1468"/>
    <property type="match status" value="1"/>
</dbReference>